<keyword evidence="2" id="KW-1185">Reference proteome</keyword>
<dbReference type="EMBL" id="VUMY01000023">
    <property type="protein sequence ID" value="MST50592.1"/>
    <property type="molecule type" value="Genomic_DNA"/>
</dbReference>
<sequence>MLDKLLQKIARLRAGHFLDKEDPAKRKKICMYRDLNGQEIHDFMQDQLIEAIEAYQDAVNNIDLHWNLGYVAAMNDVIDQLQDLMTKPYPRNDGDLDIPEFIRVKKTESTNHGDGDTAA</sequence>
<dbReference type="RefSeq" id="WP_154546419.1">
    <property type="nucleotide sequence ID" value="NZ_VUMY01000023.1"/>
</dbReference>
<dbReference type="AlphaFoldDB" id="A0A7K0K538"/>
<evidence type="ECO:0000313" key="1">
    <source>
        <dbReference type="EMBL" id="MST50592.1"/>
    </source>
</evidence>
<accession>A0A7K0K538</accession>
<proteinExistence type="predicted"/>
<evidence type="ECO:0000313" key="2">
    <source>
        <dbReference type="Proteomes" id="UP000442535"/>
    </source>
</evidence>
<protein>
    <submittedName>
        <fullName evidence="1">Uncharacterized protein</fullName>
    </submittedName>
</protein>
<name>A0A7K0K538_9ACTO</name>
<comment type="caution">
    <text evidence="1">The sequence shown here is derived from an EMBL/GenBank/DDBJ whole genome shotgun (WGS) entry which is preliminary data.</text>
</comment>
<gene>
    <name evidence="1" type="ORF">FYJ63_10225</name>
</gene>
<organism evidence="1 2">
    <name type="scientific">Mobiluncus porci</name>
    <dbReference type="NCBI Taxonomy" id="2652278"/>
    <lineage>
        <taxon>Bacteria</taxon>
        <taxon>Bacillati</taxon>
        <taxon>Actinomycetota</taxon>
        <taxon>Actinomycetes</taxon>
        <taxon>Actinomycetales</taxon>
        <taxon>Actinomycetaceae</taxon>
        <taxon>Mobiluncus</taxon>
    </lineage>
</organism>
<dbReference type="Proteomes" id="UP000442535">
    <property type="component" value="Unassembled WGS sequence"/>
</dbReference>
<reference evidence="1 2" key="1">
    <citation type="submission" date="2019-08" db="EMBL/GenBank/DDBJ databases">
        <title>In-depth cultivation of the pig gut microbiome towards novel bacterial diversity and tailored functional studies.</title>
        <authorList>
            <person name="Wylensek D."/>
            <person name="Hitch T.C.A."/>
            <person name="Clavel T."/>
        </authorList>
    </citation>
    <scope>NUCLEOTIDE SEQUENCE [LARGE SCALE GENOMIC DNA]</scope>
    <source>
        <strain evidence="1 2">RF-GAM-744-WT-7</strain>
    </source>
</reference>